<dbReference type="Pfam" id="PF02706">
    <property type="entry name" value="Wzz"/>
    <property type="match status" value="1"/>
</dbReference>
<evidence type="ECO:0000256" key="2">
    <source>
        <dbReference type="ARBA" id="ARBA00022475"/>
    </source>
</evidence>
<dbReference type="Proteomes" id="UP001253545">
    <property type="component" value="Unassembled WGS sequence"/>
</dbReference>
<evidence type="ECO:0000256" key="1">
    <source>
        <dbReference type="ARBA" id="ARBA00004651"/>
    </source>
</evidence>
<dbReference type="RefSeq" id="WP_311367103.1">
    <property type="nucleotide sequence ID" value="NZ_JAVRHX010000001.1"/>
</dbReference>
<gene>
    <name evidence="9" type="ORF">RM552_01900</name>
</gene>
<evidence type="ECO:0000313" key="10">
    <source>
        <dbReference type="Proteomes" id="UP001253545"/>
    </source>
</evidence>
<comment type="caution">
    <text evidence="9">The sequence shown here is derived from an EMBL/GenBank/DDBJ whole genome shotgun (WGS) entry which is preliminary data.</text>
</comment>
<dbReference type="PANTHER" id="PTHR32309:SF13">
    <property type="entry name" value="FERRIC ENTEROBACTIN TRANSPORT PROTEIN FEPE"/>
    <property type="match status" value="1"/>
</dbReference>
<evidence type="ECO:0000256" key="7">
    <source>
        <dbReference type="SAM" id="Phobius"/>
    </source>
</evidence>
<feature type="coiled-coil region" evidence="6">
    <location>
        <begin position="327"/>
        <end position="361"/>
    </location>
</feature>
<protein>
    <submittedName>
        <fullName evidence="9">Wzz/FepE/Etk N-terminal domain-containing protein</fullName>
    </submittedName>
</protein>
<keyword evidence="2" id="KW-1003">Cell membrane</keyword>
<dbReference type="InterPro" id="IPR014345">
    <property type="entry name" value="XrtA_polysacc_chain"/>
</dbReference>
<keyword evidence="4 7" id="KW-1133">Transmembrane helix</keyword>
<feature type="transmembrane region" description="Helical" evidence="7">
    <location>
        <begin position="24"/>
        <end position="42"/>
    </location>
</feature>
<reference evidence="9 10" key="1">
    <citation type="submission" date="2023-09" db="EMBL/GenBank/DDBJ databases">
        <authorList>
            <person name="Rey-Velasco X."/>
        </authorList>
    </citation>
    <scope>NUCLEOTIDE SEQUENCE [LARGE SCALE GENOMIC DNA]</scope>
    <source>
        <strain evidence="9 10">P117</strain>
    </source>
</reference>
<dbReference type="PANTHER" id="PTHR32309">
    <property type="entry name" value="TYROSINE-PROTEIN KINASE"/>
    <property type="match status" value="1"/>
</dbReference>
<feature type="domain" description="Polysaccharide chain length determinant N-terminal" evidence="8">
    <location>
        <begin position="13"/>
        <end position="97"/>
    </location>
</feature>
<name>A0ABU2ZLT8_9ALTE</name>
<accession>A0ABU2ZLT8</accession>
<dbReference type="InterPro" id="IPR050445">
    <property type="entry name" value="Bact_polysacc_biosynth/exp"/>
</dbReference>
<sequence length="524" mass="59422">MQDLQQTIQLVLDYIRGIWIRKRYLIICSWLICPIGFIYVASLPDVYESEAQVYVDTRSVIAPLLQGISLYNDPDSEVRMMAQTLKSRSNIEEIARESDLDITVTTDVQYEELIAELTDDIILDKTKRENIYTISYTHKNPQVARTVVQETLDVFVEGSLGGNRQDTATATRFIDEQIAEYEARLSEAEQQRAEFQRQHADILPMQGSFHTNMQNLMSELSDTKLTIREAQQKAATLRGKLTNNRKATDGLGVQSGTDAPVITTKYDQRILKLEENLDDLRIGYTDKHPDVIQTTNMLENLKKARQREIDAYLNQDDSDDAPLSQLNQDITLEISRLEGEIASLRVREEDYNLKIEDLRNKIDLVPQIEAEGIAKNRNYDIVKQKYEELLTRKEAADITKRAEITSDELQFRIIKPPLVPPEPTGPNRFIQYTGVLIVGFGLGVGLAFLMSQLTPILVRGHQLTALTGYPIWGAVTHLQIDQIKKTERFRVAVFVASTGAIIFVYAVLVAADVMNIDLLSKVIS</sequence>
<keyword evidence="3 7" id="KW-0812">Transmembrane</keyword>
<dbReference type="EMBL" id="JAVRHX010000001">
    <property type="protein sequence ID" value="MDT0593595.1"/>
    <property type="molecule type" value="Genomic_DNA"/>
</dbReference>
<organism evidence="9 10">
    <name type="scientific">Glaciecola petra</name>
    <dbReference type="NCBI Taxonomy" id="3075602"/>
    <lineage>
        <taxon>Bacteria</taxon>
        <taxon>Pseudomonadati</taxon>
        <taxon>Pseudomonadota</taxon>
        <taxon>Gammaproteobacteria</taxon>
        <taxon>Alteromonadales</taxon>
        <taxon>Alteromonadaceae</taxon>
        <taxon>Glaciecola</taxon>
    </lineage>
</organism>
<feature type="coiled-coil region" evidence="6">
    <location>
        <begin position="171"/>
        <end position="240"/>
    </location>
</feature>
<evidence type="ECO:0000313" key="9">
    <source>
        <dbReference type="EMBL" id="MDT0593595.1"/>
    </source>
</evidence>
<evidence type="ECO:0000256" key="6">
    <source>
        <dbReference type="SAM" id="Coils"/>
    </source>
</evidence>
<proteinExistence type="predicted"/>
<keyword evidence="5 7" id="KW-0472">Membrane</keyword>
<evidence type="ECO:0000259" key="8">
    <source>
        <dbReference type="Pfam" id="PF02706"/>
    </source>
</evidence>
<feature type="transmembrane region" description="Helical" evidence="7">
    <location>
        <begin position="429"/>
        <end position="449"/>
    </location>
</feature>
<comment type="subcellular location">
    <subcellularLocation>
        <location evidence="1">Cell membrane</location>
        <topology evidence="1">Multi-pass membrane protein</topology>
    </subcellularLocation>
</comment>
<dbReference type="InterPro" id="IPR003856">
    <property type="entry name" value="LPS_length_determ_N"/>
</dbReference>
<keyword evidence="6" id="KW-0175">Coiled coil</keyword>
<dbReference type="NCBIfam" id="TIGR03007">
    <property type="entry name" value="pepcterm_ChnLen"/>
    <property type="match status" value="1"/>
</dbReference>
<keyword evidence="10" id="KW-1185">Reference proteome</keyword>
<evidence type="ECO:0000256" key="5">
    <source>
        <dbReference type="ARBA" id="ARBA00023136"/>
    </source>
</evidence>
<evidence type="ECO:0000256" key="3">
    <source>
        <dbReference type="ARBA" id="ARBA00022692"/>
    </source>
</evidence>
<feature type="transmembrane region" description="Helical" evidence="7">
    <location>
        <begin position="491"/>
        <end position="511"/>
    </location>
</feature>
<evidence type="ECO:0000256" key="4">
    <source>
        <dbReference type="ARBA" id="ARBA00022989"/>
    </source>
</evidence>